<gene>
    <name evidence="7" type="ORF">CYCCA115_LOCUS4302</name>
</gene>
<dbReference type="Gene3D" id="3.30.200.20">
    <property type="entry name" value="Phosphorylase Kinase, domain 1"/>
    <property type="match status" value="1"/>
</dbReference>
<protein>
    <recommendedName>
        <fullName evidence="6">Protein kinase domain-containing protein</fullName>
    </recommendedName>
</protein>
<dbReference type="SMART" id="SM00220">
    <property type="entry name" value="S_TKc"/>
    <property type="match status" value="1"/>
</dbReference>
<dbReference type="InterPro" id="IPR051681">
    <property type="entry name" value="Ser/Thr_Kinases-Pseudokinases"/>
</dbReference>
<dbReference type="SUPFAM" id="SSF56112">
    <property type="entry name" value="Protein kinase-like (PK-like)"/>
    <property type="match status" value="1"/>
</dbReference>
<evidence type="ECO:0000313" key="8">
    <source>
        <dbReference type="Proteomes" id="UP001295423"/>
    </source>
</evidence>
<dbReference type="InterPro" id="IPR011009">
    <property type="entry name" value="Kinase-like_dom_sf"/>
</dbReference>
<evidence type="ECO:0000256" key="5">
    <source>
        <dbReference type="SAM" id="MobiDB-lite"/>
    </source>
</evidence>
<keyword evidence="3" id="KW-0418">Kinase</keyword>
<keyword evidence="8" id="KW-1185">Reference proteome</keyword>
<dbReference type="GO" id="GO:0004674">
    <property type="term" value="F:protein serine/threonine kinase activity"/>
    <property type="evidence" value="ECO:0007669"/>
    <property type="project" value="TreeGrafter"/>
</dbReference>
<evidence type="ECO:0000256" key="1">
    <source>
        <dbReference type="ARBA" id="ARBA00022679"/>
    </source>
</evidence>
<name>A0AAD2CMS0_9STRA</name>
<feature type="region of interest" description="Disordered" evidence="5">
    <location>
        <begin position="505"/>
        <end position="537"/>
    </location>
</feature>
<reference evidence="7" key="1">
    <citation type="submission" date="2023-08" db="EMBL/GenBank/DDBJ databases">
        <authorList>
            <person name="Audoor S."/>
            <person name="Bilcke G."/>
        </authorList>
    </citation>
    <scope>NUCLEOTIDE SEQUENCE</scope>
</reference>
<proteinExistence type="predicted"/>
<dbReference type="GO" id="GO:0005524">
    <property type="term" value="F:ATP binding"/>
    <property type="evidence" value="ECO:0007669"/>
    <property type="project" value="UniProtKB-KW"/>
</dbReference>
<organism evidence="7 8">
    <name type="scientific">Cylindrotheca closterium</name>
    <dbReference type="NCBI Taxonomy" id="2856"/>
    <lineage>
        <taxon>Eukaryota</taxon>
        <taxon>Sar</taxon>
        <taxon>Stramenopiles</taxon>
        <taxon>Ochrophyta</taxon>
        <taxon>Bacillariophyta</taxon>
        <taxon>Bacillariophyceae</taxon>
        <taxon>Bacillariophycidae</taxon>
        <taxon>Bacillariales</taxon>
        <taxon>Bacillariaceae</taxon>
        <taxon>Cylindrotheca</taxon>
    </lineage>
</organism>
<dbReference type="Gene3D" id="1.10.510.10">
    <property type="entry name" value="Transferase(Phosphotransferase) domain 1"/>
    <property type="match status" value="1"/>
</dbReference>
<feature type="domain" description="Protein kinase" evidence="6">
    <location>
        <begin position="66"/>
        <end position="399"/>
    </location>
</feature>
<evidence type="ECO:0000256" key="4">
    <source>
        <dbReference type="ARBA" id="ARBA00022840"/>
    </source>
</evidence>
<dbReference type="PANTHER" id="PTHR44329">
    <property type="entry name" value="SERINE/THREONINE-PROTEIN KINASE TNNI3K-RELATED"/>
    <property type="match status" value="1"/>
</dbReference>
<keyword evidence="2" id="KW-0547">Nucleotide-binding</keyword>
<dbReference type="Proteomes" id="UP001295423">
    <property type="component" value="Unassembled WGS sequence"/>
</dbReference>
<evidence type="ECO:0000256" key="3">
    <source>
        <dbReference type="ARBA" id="ARBA00022777"/>
    </source>
</evidence>
<dbReference type="Pfam" id="PF00069">
    <property type="entry name" value="Pkinase"/>
    <property type="match status" value="1"/>
</dbReference>
<evidence type="ECO:0000313" key="7">
    <source>
        <dbReference type="EMBL" id="CAJ1934965.1"/>
    </source>
</evidence>
<dbReference type="EMBL" id="CAKOGP040000424">
    <property type="protein sequence ID" value="CAJ1934965.1"/>
    <property type="molecule type" value="Genomic_DNA"/>
</dbReference>
<sequence length="537" mass="60641">MLAILDRTKTSREFPSSSLEFSESLPSLQESAPEVAKSLYEENLSKCRFAAQENVAEIPRFLKKEIAEGLILGNGGFATVYSVKGFSLTSEEGKEVKNSAGLDDSVDNEEIESRNFIARHCHRNNGDARYAIKRLAKTTVGDVHKFLHGMTDLANETLFLSSIQHPNIIKLRGISMEELFSENYFLILDRLYDTLAVRLVKWRTKQKKHRGLVRILRRKDKSKRKKLLATRLNFASDLASAVAYLHSHRIIHRDVKPTNIGFDVRGDIKIFDFGLAREIPFELKGTDTAFKLTAMAGTPRYMSPEVALGQKYNETCDVYSFGLLLWEFITLRRPYSNQQSIEDFQENVWSTNGREVRPEIPKKLSPNLKQLLHLAWGRDLVRRPSANNFENALRFEASLVRDDRALNDVEESLGPQRRRSTFLLIPGEGEAINRESPTVMALSEIGETDSDIFHAVGASRNSIFVSTEDIFHTSTRSENAVLSSPRLSKTQSEFGATRDCQMSLSERGIPDSFPPPLSGFRREVSGESTNSIDSLDL</sequence>
<keyword evidence="4" id="KW-0067">ATP-binding</keyword>
<dbReference type="InterPro" id="IPR000719">
    <property type="entry name" value="Prot_kinase_dom"/>
</dbReference>
<dbReference type="AlphaFoldDB" id="A0AAD2CMS0"/>
<feature type="compositionally biased region" description="Polar residues" evidence="5">
    <location>
        <begin position="526"/>
        <end position="537"/>
    </location>
</feature>
<accession>A0AAD2CMS0</accession>
<keyword evidence="1" id="KW-0808">Transferase</keyword>
<evidence type="ECO:0000256" key="2">
    <source>
        <dbReference type="ARBA" id="ARBA00022741"/>
    </source>
</evidence>
<dbReference type="PROSITE" id="PS50011">
    <property type="entry name" value="PROTEIN_KINASE_DOM"/>
    <property type="match status" value="1"/>
</dbReference>
<comment type="caution">
    <text evidence="7">The sequence shown here is derived from an EMBL/GenBank/DDBJ whole genome shotgun (WGS) entry which is preliminary data.</text>
</comment>
<dbReference type="PANTHER" id="PTHR44329:SF288">
    <property type="entry name" value="MITOGEN-ACTIVATED PROTEIN KINASE KINASE KINASE 20"/>
    <property type="match status" value="1"/>
</dbReference>
<evidence type="ECO:0000259" key="6">
    <source>
        <dbReference type="PROSITE" id="PS50011"/>
    </source>
</evidence>